<dbReference type="CDD" id="cd05931">
    <property type="entry name" value="FAAL"/>
    <property type="match status" value="1"/>
</dbReference>
<evidence type="ECO:0000256" key="2">
    <source>
        <dbReference type="ARBA" id="ARBA00022598"/>
    </source>
</evidence>
<keyword evidence="4" id="KW-0443">Lipid metabolism</keyword>
<sequence length="606" mass="64274">MAPPSRLARRIPARAWRSSSPEQDDDVRSIMNDSRTLVDGLRATARDLGDERGIRFYDSPTESTLRGYGELDRRARAIGDALAQLGFGVGDTATIGLTNGLDWADSAFGVLYAGMAFVPAPVAGYGTGAQLGERVESVSRSAEASVFITDRAVLARLGDDLPDLQLLLLDDLLADGDPENWTRPEIDGDSLAYLLSTSGSTGDPKSVIATHGNVVATASAAGALFGSDRSAVLVGWAPLHHIMGLMIQVIMPGLNGSQAVVTSPEQFQRRPVFWLQLISRHRGTVSAAGNFAFGLCTQLATDEQIAELDLSTLKTLFVASEPVRPETLNAFFDRFAPAGVTPEMVAPAMGMTEANLISGKRPGTTLVIRRFDRAALEADALVPSEDPATSVEWVSCGEPTEGTTIVIVDPDTLAPVPDGVVGEIWVSSPMVSPGYFRRPDATAETFGHTIEGRDGSFMRTGDLAAMLDGELYVTGRLKEMIIVRGRNLYPQDIEAAATSVSVAVGVGAAFELDGHPSAIGLVVEVDEEKLDAAGEDLESLVARLRETLVPRLSLPSLAIAAVGPGQLPRTATGKVRRRPTRAALEDGALMARFSVGFAPVRARTGN</sequence>
<dbReference type="AlphaFoldDB" id="A0A5N0TE38"/>
<dbReference type="InterPro" id="IPR000873">
    <property type="entry name" value="AMP-dep_synth/lig_dom"/>
</dbReference>
<evidence type="ECO:0000259" key="6">
    <source>
        <dbReference type="Pfam" id="PF00501"/>
    </source>
</evidence>
<dbReference type="EMBL" id="VYUY01000013">
    <property type="protein sequence ID" value="KAA9132918.1"/>
    <property type="molecule type" value="Genomic_DNA"/>
</dbReference>
<evidence type="ECO:0000256" key="3">
    <source>
        <dbReference type="ARBA" id="ARBA00022832"/>
    </source>
</evidence>
<gene>
    <name evidence="7" type="ORF">F6B40_10060</name>
</gene>
<dbReference type="PANTHER" id="PTHR22754">
    <property type="entry name" value="DISCO-INTERACTING PROTEIN 2 DIP2 -RELATED"/>
    <property type="match status" value="1"/>
</dbReference>
<proteinExistence type="inferred from homology"/>
<dbReference type="GO" id="GO:0016874">
    <property type="term" value="F:ligase activity"/>
    <property type="evidence" value="ECO:0007669"/>
    <property type="project" value="UniProtKB-KW"/>
</dbReference>
<dbReference type="PANTHER" id="PTHR22754:SF32">
    <property type="entry name" value="DISCO-INTERACTING PROTEIN 2"/>
    <property type="match status" value="1"/>
</dbReference>
<comment type="caution">
    <text evidence="7">The sequence shown here is derived from an EMBL/GenBank/DDBJ whole genome shotgun (WGS) entry which is preliminary data.</text>
</comment>
<comment type="similarity">
    <text evidence="1">Belongs to the ATP-dependent AMP-binding enzyme family.</text>
</comment>
<dbReference type="InterPro" id="IPR045851">
    <property type="entry name" value="AMP-bd_C_sf"/>
</dbReference>
<dbReference type="GO" id="GO:0071766">
    <property type="term" value="P:Actinobacterium-type cell wall biogenesis"/>
    <property type="evidence" value="ECO:0007669"/>
    <property type="project" value="UniProtKB-ARBA"/>
</dbReference>
<dbReference type="Gene3D" id="3.30.300.30">
    <property type="match status" value="1"/>
</dbReference>
<dbReference type="Pfam" id="PF00501">
    <property type="entry name" value="AMP-binding"/>
    <property type="match status" value="1"/>
</dbReference>
<evidence type="ECO:0000313" key="7">
    <source>
        <dbReference type="EMBL" id="KAA9132918.1"/>
    </source>
</evidence>
<name>A0A5N0TE38_9MICO</name>
<feature type="domain" description="AMP-dependent synthetase/ligase" evidence="6">
    <location>
        <begin position="67"/>
        <end position="436"/>
    </location>
</feature>
<dbReference type="SUPFAM" id="SSF56801">
    <property type="entry name" value="Acetyl-CoA synthetase-like"/>
    <property type="match status" value="1"/>
</dbReference>
<protein>
    <submittedName>
        <fullName evidence="7">Fatty acyl-AMP ligase</fullName>
    </submittedName>
</protein>
<dbReference type="InterPro" id="IPR040097">
    <property type="entry name" value="FAAL/FAAC"/>
</dbReference>
<dbReference type="Proteomes" id="UP000326838">
    <property type="component" value="Unassembled WGS sequence"/>
</dbReference>
<dbReference type="FunFam" id="3.40.50.12780:FF:000013">
    <property type="entry name" value="Long-chain-fatty-acid--AMP ligase FadD32"/>
    <property type="match status" value="1"/>
</dbReference>
<evidence type="ECO:0000256" key="4">
    <source>
        <dbReference type="ARBA" id="ARBA00023098"/>
    </source>
</evidence>
<evidence type="ECO:0000256" key="1">
    <source>
        <dbReference type="ARBA" id="ARBA00006432"/>
    </source>
</evidence>
<dbReference type="GO" id="GO:0070566">
    <property type="term" value="F:adenylyltransferase activity"/>
    <property type="evidence" value="ECO:0007669"/>
    <property type="project" value="TreeGrafter"/>
</dbReference>
<dbReference type="InterPro" id="IPR042099">
    <property type="entry name" value="ANL_N_sf"/>
</dbReference>
<evidence type="ECO:0000313" key="8">
    <source>
        <dbReference type="Proteomes" id="UP000326838"/>
    </source>
</evidence>
<reference evidence="8" key="1">
    <citation type="submission" date="2019-09" db="EMBL/GenBank/DDBJ databases">
        <title>Mumia zhuanghuii sp. nov. isolated from the intestinal contents of plateau pika (Ochotona curzoniae) in the Qinghai-Tibet plateau of China.</title>
        <authorList>
            <person name="Tian Z."/>
        </authorList>
    </citation>
    <scope>NUCLEOTIDE SEQUENCE [LARGE SCALE GENOMIC DNA]</scope>
    <source>
        <strain evidence="8">L-033</strain>
    </source>
</reference>
<keyword evidence="3" id="KW-0276">Fatty acid metabolism</keyword>
<keyword evidence="2 7" id="KW-0436">Ligase</keyword>
<organism evidence="7 8">
    <name type="scientific">Microbacterium caowuchunii</name>
    <dbReference type="NCBI Taxonomy" id="2614638"/>
    <lineage>
        <taxon>Bacteria</taxon>
        <taxon>Bacillati</taxon>
        <taxon>Actinomycetota</taxon>
        <taxon>Actinomycetes</taxon>
        <taxon>Micrococcales</taxon>
        <taxon>Microbacteriaceae</taxon>
        <taxon>Microbacterium</taxon>
    </lineage>
</organism>
<keyword evidence="8" id="KW-1185">Reference proteome</keyword>
<accession>A0A5N0TE38</accession>
<dbReference type="GO" id="GO:0006633">
    <property type="term" value="P:fatty acid biosynthetic process"/>
    <property type="evidence" value="ECO:0007669"/>
    <property type="project" value="TreeGrafter"/>
</dbReference>
<evidence type="ECO:0000256" key="5">
    <source>
        <dbReference type="SAM" id="MobiDB-lite"/>
    </source>
</evidence>
<dbReference type="Gene3D" id="3.40.50.12780">
    <property type="entry name" value="N-terminal domain of ligase-like"/>
    <property type="match status" value="1"/>
</dbReference>
<feature type="region of interest" description="Disordered" evidence="5">
    <location>
        <begin position="1"/>
        <end position="27"/>
    </location>
</feature>
<dbReference type="GO" id="GO:0005886">
    <property type="term" value="C:plasma membrane"/>
    <property type="evidence" value="ECO:0007669"/>
    <property type="project" value="TreeGrafter"/>
</dbReference>